<dbReference type="Gene3D" id="3.40.462.20">
    <property type="match status" value="1"/>
</dbReference>
<feature type="domain" description="FAD-binding PCMH-type" evidence="6">
    <location>
        <begin position="51"/>
        <end position="221"/>
    </location>
</feature>
<dbReference type="Gene3D" id="3.30.43.10">
    <property type="entry name" value="Uridine Diphospho-n-acetylenolpyruvylglucosamine Reductase, domain 2"/>
    <property type="match status" value="1"/>
</dbReference>
<accession>A0A0B4XII1</accession>
<evidence type="ECO:0000313" key="8">
    <source>
        <dbReference type="Proteomes" id="UP000031368"/>
    </source>
</evidence>
<proteinExistence type="inferred from homology"/>
<dbReference type="PROSITE" id="PS00862">
    <property type="entry name" value="OX2_COVAL_FAD"/>
    <property type="match status" value="1"/>
</dbReference>
<comment type="similarity">
    <text evidence="2">Belongs to the oxygen-dependent FAD-linked oxidoreductase family.</text>
</comment>
<gene>
    <name evidence="7" type="ORF">RGR602_PC02213</name>
</gene>
<dbReference type="PANTHER" id="PTHR42973">
    <property type="entry name" value="BINDING OXIDOREDUCTASE, PUTATIVE (AFU_ORTHOLOGUE AFUA_1G17690)-RELATED"/>
    <property type="match status" value="1"/>
</dbReference>
<keyword evidence="5" id="KW-0560">Oxidoreductase</keyword>
<evidence type="ECO:0000256" key="4">
    <source>
        <dbReference type="ARBA" id="ARBA00022827"/>
    </source>
</evidence>
<dbReference type="Gene3D" id="3.30.465.10">
    <property type="match status" value="1"/>
</dbReference>
<dbReference type="InterPro" id="IPR036318">
    <property type="entry name" value="FAD-bd_PCMH-like_sf"/>
</dbReference>
<reference evidence="7 8" key="1">
    <citation type="submission" date="2013-11" db="EMBL/GenBank/DDBJ databases">
        <title>Complete genome sequence of Rhizobium gallicum bv. gallicum R602.</title>
        <authorList>
            <person name="Bustos P."/>
            <person name="Santamaria R.I."/>
            <person name="Lozano L."/>
            <person name="Acosta J.L."/>
            <person name="Ormeno-Orrillo E."/>
            <person name="Rogel M.A."/>
            <person name="Romero D."/>
            <person name="Cevallos M.A."/>
            <person name="Martinez-Romero E."/>
            <person name="Gonzalez V."/>
        </authorList>
    </citation>
    <scope>NUCLEOTIDE SEQUENCE [LARGE SCALE GENOMIC DNA]</scope>
    <source>
        <strain evidence="7 8">R602</strain>
        <plasmid evidence="7 8">pRgalR602c</plasmid>
    </source>
</reference>
<dbReference type="PANTHER" id="PTHR42973:SF39">
    <property type="entry name" value="FAD-BINDING PCMH-TYPE DOMAIN-CONTAINING PROTEIN"/>
    <property type="match status" value="1"/>
</dbReference>
<geneLocation type="plasmid" evidence="7 8">
    <name>pRgalR602c</name>
</geneLocation>
<keyword evidence="7" id="KW-0614">Plasmid</keyword>
<keyword evidence="3" id="KW-0285">Flavoprotein</keyword>
<dbReference type="HOGENOM" id="CLU_018354_10_0_5"/>
<evidence type="ECO:0000256" key="1">
    <source>
        <dbReference type="ARBA" id="ARBA00001974"/>
    </source>
</evidence>
<dbReference type="InterPro" id="IPR016167">
    <property type="entry name" value="FAD-bd_PCMH_sub1"/>
</dbReference>
<evidence type="ECO:0000259" key="6">
    <source>
        <dbReference type="PROSITE" id="PS51387"/>
    </source>
</evidence>
<dbReference type="Proteomes" id="UP000031368">
    <property type="component" value="Plasmid pRgalR602c"/>
</dbReference>
<dbReference type="Pfam" id="PF08031">
    <property type="entry name" value="BBE"/>
    <property type="match status" value="1"/>
</dbReference>
<evidence type="ECO:0000313" key="7">
    <source>
        <dbReference type="EMBL" id="AJD46232.1"/>
    </source>
</evidence>
<evidence type="ECO:0000256" key="2">
    <source>
        <dbReference type="ARBA" id="ARBA00005466"/>
    </source>
</evidence>
<sequence length="480" mass="52198">MDNLNLTTLQKGQTAMTDVALDAFAAGLRGRLLTGTDADYDEARAIWNGMIDRRPGLIVRCAGAADVMRSVRFARENNLLLAVRGGGHNIAGNAVCEGGLVIDLSPMKSVRVDPGTRRLRVEPGATLADVDNETQAFGLALPTGINSTTGIAGLTLGGGFGWLTRKFGLTIDNIISMEVVTAEGKLVRVSENEEPDLFWALRGGGGNFGVVTSFEFRLHDLPGEVLAGLVVHPFADAEMVLRQYRQVLETAPDELTCWAVMRKAPPLPFLPAEWHGREILALAMCHCGDIEAGKVAAAALRDIGNPIADVVGPTPFAGWQQAFDPLLTPGARNYWKSQDFAELSDATIAVLLDAVRKLPGPECEIFIGHVGGAAGRIAVEDTAFPQRNSHFVMNVHARWREKSMDSTCIGWARELFEATKKHAIGTAYINFMPEDESDRVEAAYGGNYKRLTEIKRRYDPQNLFRMNQNVQPQAEMRAAG</sequence>
<name>A0A0B4XII1_9HYPH</name>
<protein>
    <submittedName>
        <fullName evidence="7">FAD dependent oxidoreductase protein</fullName>
    </submittedName>
</protein>
<dbReference type="PROSITE" id="PS51387">
    <property type="entry name" value="FAD_PCMH"/>
    <property type="match status" value="1"/>
</dbReference>
<dbReference type="KEGG" id="rga:RGR602_PC02213"/>
<dbReference type="InterPro" id="IPR050416">
    <property type="entry name" value="FAD-linked_Oxidoreductase"/>
</dbReference>
<keyword evidence="4" id="KW-0274">FAD</keyword>
<dbReference type="InterPro" id="IPR016169">
    <property type="entry name" value="FAD-bd_PCMH_sub2"/>
</dbReference>
<dbReference type="GO" id="GO:0071949">
    <property type="term" value="F:FAD binding"/>
    <property type="evidence" value="ECO:0007669"/>
    <property type="project" value="InterPro"/>
</dbReference>
<evidence type="ECO:0000256" key="3">
    <source>
        <dbReference type="ARBA" id="ARBA00022630"/>
    </source>
</evidence>
<comment type="cofactor">
    <cofactor evidence="1">
        <name>FAD</name>
        <dbReference type="ChEBI" id="CHEBI:57692"/>
    </cofactor>
</comment>
<dbReference type="InterPro" id="IPR006094">
    <property type="entry name" value="Oxid_FAD_bind_N"/>
</dbReference>
<dbReference type="Pfam" id="PF01565">
    <property type="entry name" value="FAD_binding_4"/>
    <property type="match status" value="1"/>
</dbReference>
<organism evidence="7 8">
    <name type="scientific">Rhizobium gallicum bv. gallicum R602sp</name>
    <dbReference type="NCBI Taxonomy" id="1041138"/>
    <lineage>
        <taxon>Bacteria</taxon>
        <taxon>Pseudomonadati</taxon>
        <taxon>Pseudomonadota</taxon>
        <taxon>Alphaproteobacteria</taxon>
        <taxon>Hyphomicrobiales</taxon>
        <taxon>Rhizobiaceae</taxon>
        <taxon>Rhizobium/Agrobacterium group</taxon>
        <taxon>Rhizobium</taxon>
    </lineage>
</organism>
<keyword evidence="8" id="KW-1185">Reference proteome</keyword>
<dbReference type="EMBL" id="CP006880">
    <property type="protein sequence ID" value="AJD46232.1"/>
    <property type="molecule type" value="Genomic_DNA"/>
</dbReference>
<dbReference type="InterPro" id="IPR006093">
    <property type="entry name" value="Oxy_OxRdtase_FAD_BS"/>
</dbReference>
<dbReference type="RefSeq" id="WP_040116259.1">
    <property type="nucleotide sequence ID" value="NZ_CP006880.1"/>
</dbReference>
<evidence type="ECO:0000256" key="5">
    <source>
        <dbReference type="ARBA" id="ARBA00023002"/>
    </source>
</evidence>
<dbReference type="InterPro" id="IPR016166">
    <property type="entry name" value="FAD-bd_PCMH"/>
</dbReference>
<dbReference type="AlphaFoldDB" id="A0A0B4XII1"/>
<dbReference type="InterPro" id="IPR012951">
    <property type="entry name" value="BBE"/>
</dbReference>
<dbReference type="GO" id="GO:0016491">
    <property type="term" value="F:oxidoreductase activity"/>
    <property type="evidence" value="ECO:0007669"/>
    <property type="project" value="UniProtKB-KW"/>
</dbReference>
<dbReference type="SUPFAM" id="SSF56176">
    <property type="entry name" value="FAD-binding/transporter-associated domain-like"/>
    <property type="match status" value="1"/>
</dbReference>